<dbReference type="Pfam" id="PF03631">
    <property type="entry name" value="Virul_fac_BrkB"/>
    <property type="match status" value="1"/>
</dbReference>
<gene>
    <name evidence="7" type="ORF">CD32_04845</name>
</gene>
<evidence type="ECO:0000256" key="1">
    <source>
        <dbReference type="ARBA" id="ARBA00004651"/>
    </source>
</evidence>
<dbReference type="PANTHER" id="PTHR30213">
    <property type="entry name" value="INNER MEMBRANE PROTEIN YHJD"/>
    <property type="match status" value="1"/>
</dbReference>
<reference evidence="7 8" key="1">
    <citation type="submission" date="2014-02" db="EMBL/GenBank/DDBJ databases">
        <title>Draft genome sequence of Lysinibacillus odysseyi NBRC 100172.</title>
        <authorList>
            <person name="Zhang F."/>
            <person name="Wang G."/>
            <person name="Zhang L."/>
        </authorList>
    </citation>
    <scope>NUCLEOTIDE SEQUENCE [LARGE SCALE GENOMIC DNA]</scope>
    <source>
        <strain evidence="7 8">NBRC 100172</strain>
    </source>
</reference>
<keyword evidence="4 6" id="KW-1133">Transmembrane helix</keyword>
<comment type="subcellular location">
    <subcellularLocation>
        <location evidence="1">Cell membrane</location>
        <topology evidence="1">Multi-pass membrane protein</topology>
    </subcellularLocation>
</comment>
<protein>
    <submittedName>
        <fullName evidence="7">Ribonuclease</fullName>
    </submittedName>
</protein>
<dbReference type="Proteomes" id="UP000030437">
    <property type="component" value="Unassembled WGS sequence"/>
</dbReference>
<keyword evidence="8" id="KW-1185">Reference proteome</keyword>
<organism evidence="7 8">
    <name type="scientific">Lysinibacillus odysseyi 34hs-1 = NBRC 100172</name>
    <dbReference type="NCBI Taxonomy" id="1220589"/>
    <lineage>
        <taxon>Bacteria</taxon>
        <taxon>Bacillati</taxon>
        <taxon>Bacillota</taxon>
        <taxon>Bacilli</taxon>
        <taxon>Bacillales</taxon>
        <taxon>Bacillaceae</taxon>
        <taxon>Lysinibacillus</taxon>
    </lineage>
</organism>
<dbReference type="eggNOG" id="COG1295">
    <property type="taxonomic scope" value="Bacteria"/>
</dbReference>
<dbReference type="EMBL" id="JPVP01000049">
    <property type="protein sequence ID" value="KGR87059.1"/>
    <property type="molecule type" value="Genomic_DNA"/>
</dbReference>
<name>A0A0A3IQL3_9BACI</name>
<keyword evidence="2" id="KW-1003">Cell membrane</keyword>
<dbReference type="RefSeq" id="WP_036151840.1">
    <property type="nucleotide sequence ID" value="NZ_AVCX01000013.1"/>
</dbReference>
<dbReference type="NCBIfam" id="TIGR00765">
    <property type="entry name" value="yihY_not_rbn"/>
    <property type="match status" value="1"/>
</dbReference>
<dbReference type="OrthoDB" id="9775903at2"/>
<evidence type="ECO:0000256" key="2">
    <source>
        <dbReference type="ARBA" id="ARBA00022475"/>
    </source>
</evidence>
<dbReference type="InterPro" id="IPR017039">
    <property type="entry name" value="Virul_fac_BrkB"/>
</dbReference>
<dbReference type="AlphaFoldDB" id="A0A0A3IQL3"/>
<comment type="caution">
    <text evidence="7">The sequence shown here is derived from an EMBL/GenBank/DDBJ whole genome shotgun (WGS) entry which is preliminary data.</text>
</comment>
<feature type="transmembrane region" description="Helical" evidence="6">
    <location>
        <begin position="196"/>
        <end position="220"/>
    </location>
</feature>
<evidence type="ECO:0000313" key="8">
    <source>
        <dbReference type="Proteomes" id="UP000030437"/>
    </source>
</evidence>
<dbReference type="PANTHER" id="PTHR30213:SF0">
    <property type="entry name" value="UPF0761 MEMBRANE PROTEIN YIHY"/>
    <property type="match status" value="1"/>
</dbReference>
<feature type="transmembrane region" description="Helical" evidence="6">
    <location>
        <begin position="154"/>
        <end position="176"/>
    </location>
</feature>
<dbReference type="GO" id="GO:0005886">
    <property type="term" value="C:plasma membrane"/>
    <property type="evidence" value="ECO:0007669"/>
    <property type="project" value="UniProtKB-SubCell"/>
</dbReference>
<evidence type="ECO:0000256" key="5">
    <source>
        <dbReference type="ARBA" id="ARBA00023136"/>
    </source>
</evidence>
<feature type="transmembrane region" description="Helical" evidence="6">
    <location>
        <begin position="266"/>
        <end position="292"/>
    </location>
</feature>
<evidence type="ECO:0000313" key="7">
    <source>
        <dbReference type="EMBL" id="KGR87059.1"/>
    </source>
</evidence>
<dbReference type="STRING" id="1220589.CD32_04845"/>
<proteinExistence type="predicted"/>
<keyword evidence="3 6" id="KW-0812">Transmembrane</keyword>
<feature type="transmembrane region" description="Helical" evidence="6">
    <location>
        <begin position="232"/>
        <end position="254"/>
    </location>
</feature>
<sequence>MKEENSAPKEAIAFVKSFVAPSQSEIDRTTAKGFFQDLISSVQRVDMSGMGAQLAYFFLLSFFPLLIFLVTLLPYLNLEQGQVFDFMEDVMPAEVFSLIEGTLAEVLTNQNGGLLSIGIIGTIWSASKGIDALMKALNRAYDVDGRAGLINRSLSLLFTGAFVVIILLALVFPIFGQQLGNIFFSYLGIESSFGSIWAFIRWLMPPLLIFVVMVLMYWIVPNTDPRLKFISVMPGAIFATVGWLVLTYGFSFYVNNFGNYSTTYGSIGGVIILMLWLYFTGMILIFGGLINASMQKRQVALKSKETSKSPVF</sequence>
<evidence type="ECO:0000256" key="3">
    <source>
        <dbReference type="ARBA" id="ARBA00022692"/>
    </source>
</evidence>
<evidence type="ECO:0000256" key="4">
    <source>
        <dbReference type="ARBA" id="ARBA00022989"/>
    </source>
</evidence>
<keyword evidence="5 6" id="KW-0472">Membrane</keyword>
<feature type="transmembrane region" description="Helical" evidence="6">
    <location>
        <begin position="54"/>
        <end position="76"/>
    </location>
</feature>
<dbReference type="PIRSF" id="PIRSF035875">
    <property type="entry name" value="RNase_BN"/>
    <property type="match status" value="1"/>
</dbReference>
<evidence type="ECO:0000256" key="6">
    <source>
        <dbReference type="SAM" id="Phobius"/>
    </source>
</evidence>
<accession>A0A0A3IQL3</accession>
<feature type="transmembrane region" description="Helical" evidence="6">
    <location>
        <begin position="113"/>
        <end position="133"/>
    </location>
</feature>